<evidence type="ECO:0000259" key="6">
    <source>
        <dbReference type="Pfam" id="PF00916"/>
    </source>
</evidence>
<sequence>MSQQRSFSVVDGMPMAPTSVVTKNKTRRFSCPPVNAVEMSVNIKRAPLTQVAFDELHLKSEQESTSWKEKLKSQCFCSKHRLWKIMTAYFPIIKVMRYYKFRDNLLNDFLSGVTIGILHIPQALAFGQLTSVKVEGGLYTSVWPVLLYVFFGTSAHVSMGTSAVISIVTAAVVDREADTFKLNNMHLLNSTGNGTNSVVWESISEFMDFKEGVSMNISFFTGIILLAMGLARLGFITAYLSDSFFSAFTSGAGVHIAISQLPAMLGLKIPRFGGNYKIFKTCAAIFGSITEVNVAALLIGVISGIIILFVKDCINERFKSKLVIPIPIELFIVVGTTLVSYLGSMKQTFNLDIVEYIPQTIPPPQLPNMVGVENYIVDCFVMAILVFANTIAMAKICAKTPQLRA</sequence>
<evidence type="ECO:0000256" key="1">
    <source>
        <dbReference type="ARBA" id="ARBA00004141"/>
    </source>
</evidence>
<comment type="subcellular location">
    <subcellularLocation>
        <location evidence="1">Membrane</location>
        <topology evidence="1">Multi-pass membrane protein</topology>
    </subcellularLocation>
</comment>
<evidence type="ECO:0000256" key="5">
    <source>
        <dbReference type="SAM" id="Phobius"/>
    </source>
</evidence>
<evidence type="ECO:0000313" key="8">
    <source>
        <dbReference type="Proteomes" id="UP001634394"/>
    </source>
</evidence>
<comment type="caution">
    <text evidence="7">The sequence shown here is derived from an EMBL/GenBank/DDBJ whole genome shotgun (WGS) entry which is preliminary data.</text>
</comment>
<feature type="transmembrane region" description="Helical" evidence="5">
    <location>
        <begin position="375"/>
        <end position="394"/>
    </location>
</feature>
<dbReference type="InterPro" id="IPR001902">
    <property type="entry name" value="SLC26A/SulP_fam"/>
</dbReference>
<evidence type="ECO:0000256" key="4">
    <source>
        <dbReference type="ARBA" id="ARBA00023136"/>
    </source>
</evidence>
<proteinExistence type="predicted"/>
<dbReference type="InterPro" id="IPR011547">
    <property type="entry name" value="SLC26A/SulP_dom"/>
</dbReference>
<keyword evidence="8" id="KW-1185">Reference proteome</keyword>
<organism evidence="7 8">
    <name type="scientific">Sinanodonta woodiana</name>
    <name type="common">Chinese pond mussel</name>
    <name type="synonym">Anodonta woodiana</name>
    <dbReference type="NCBI Taxonomy" id="1069815"/>
    <lineage>
        <taxon>Eukaryota</taxon>
        <taxon>Metazoa</taxon>
        <taxon>Spiralia</taxon>
        <taxon>Lophotrochozoa</taxon>
        <taxon>Mollusca</taxon>
        <taxon>Bivalvia</taxon>
        <taxon>Autobranchia</taxon>
        <taxon>Heteroconchia</taxon>
        <taxon>Palaeoheterodonta</taxon>
        <taxon>Unionida</taxon>
        <taxon>Unionoidea</taxon>
        <taxon>Unionidae</taxon>
        <taxon>Unioninae</taxon>
        <taxon>Sinanodonta</taxon>
    </lineage>
</organism>
<keyword evidence="2 5" id="KW-0812">Transmembrane</keyword>
<keyword evidence="4 5" id="KW-0472">Membrane</keyword>
<gene>
    <name evidence="7" type="ORF">ACJMK2_021040</name>
</gene>
<evidence type="ECO:0000256" key="2">
    <source>
        <dbReference type="ARBA" id="ARBA00022692"/>
    </source>
</evidence>
<feature type="transmembrane region" description="Helical" evidence="5">
    <location>
        <begin position="145"/>
        <end position="173"/>
    </location>
</feature>
<feature type="domain" description="SLC26A/SulP transporter" evidence="6">
    <location>
        <begin position="105"/>
        <end position="400"/>
    </location>
</feature>
<name>A0ABD3U229_SINWO</name>
<accession>A0ABD3U229</accession>
<dbReference type="GO" id="GO:0016020">
    <property type="term" value="C:membrane"/>
    <property type="evidence" value="ECO:0007669"/>
    <property type="project" value="UniProtKB-SubCell"/>
</dbReference>
<dbReference type="Pfam" id="PF00916">
    <property type="entry name" value="Sulfate_transp"/>
    <property type="match status" value="1"/>
</dbReference>
<evidence type="ECO:0000313" key="7">
    <source>
        <dbReference type="EMBL" id="KAL3843087.1"/>
    </source>
</evidence>
<dbReference type="PANTHER" id="PTHR11814">
    <property type="entry name" value="SULFATE TRANSPORTER"/>
    <property type="match status" value="1"/>
</dbReference>
<keyword evidence="3 5" id="KW-1133">Transmembrane helix</keyword>
<feature type="transmembrane region" description="Helical" evidence="5">
    <location>
        <begin position="105"/>
        <end position="125"/>
    </location>
</feature>
<protein>
    <recommendedName>
        <fullName evidence="6">SLC26A/SulP transporter domain-containing protein</fullName>
    </recommendedName>
</protein>
<dbReference type="AlphaFoldDB" id="A0ABD3U229"/>
<dbReference type="EMBL" id="JBJQND010000017">
    <property type="protein sequence ID" value="KAL3843087.1"/>
    <property type="molecule type" value="Genomic_DNA"/>
</dbReference>
<dbReference type="Proteomes" id="UP001634394">
    <property type="component" value="Unassembled WGS sequence"/>
</dbReference>
<feature type="transmembrane region" description="Helical" evidence="5">
    <location>
        <begin position="217"/>
        <end position="240"/>
    </location>
</feature>
<reference evidence="7 8" key="1">
    <citation type="submission" date="2024-11" db="EMBL/GenBank/DDBJ databases">
        <title>Chromosome-level genome assembly of the freshwater bivalve Anodonta woodiana.</title>
        <authorList>
            <person name="Chen X."/>
        </authorList>
    </citation>
    <scope>NUCLEOTIDE SEQUENCE [LARGE SCALE GENOMIC DNA]</scope>
    <source>
        <strain evidence="7">MN2024</strain>
        <tissue evidence="7">Gills</tissue>
    </source>
</reference>
<feature type="transmembrane region" description="Helical" evidence="5">
    <location>
        <begin position="322"/>
        <end position="342"/>
    </location>
</feature>
<feature type="transmembrane region" description="Helical" evidence="5">
    <location>
        <begin position="292"/>
        <end position="310"/>
    </location>
</feature>
<evidence type="ECO:0000256" key="3">
    <source>
        <dbReference type="ARBA" id="ARBA00022989"/>
    </source>
</evidence>